<feature type="domain" description="Major facilitator superfamily (MFS) profile" evidence="7">
    <location>
        <begin position="25"/>
        <end position="411"/>
    </location>
</feature>
<organism evidence="8 9">
    <name type="scientific">Nonomuraea maritima</name>
    <dbReference type="NCBI Taxonomy" id="683260"/>
    <lineage>
        <taxon>Bacteria</taxon>
        <taxon>Bacillati</taxon>
        <taxon>Actinomycetota</taxon>
        <taxon>Actinomycetes</taxon>
        <taxon>Streptosporangiales</taxon>
        <taxon>Streptosporangiaceae</taxon>
        <taxon>Nonomuraea</taxon>
    </lineage>
</organism>
<feature type="transmembrane region" description="Helical" evidence="6">
    <location>
        <begin position="388"/>
        <end position="406"/>
    </location>
</feature>
<feature type="transmembrane region" description="Helical" evidence="6">
    <location>
        <begin position="324"/>
        <end position="344"/>
    </location>
</feature>
<feature type="transmembrane region" description="Helical" evidence="6">
    <location>
        <begin position="294"/>
        <end position="312"/>
    </location>
</feature>
<evidence type="ECO:0000256" key="3">
    <source>
        <dbReference type="ARBA" id="ARBA00022692"/>
    </source>
</evidence>
<evidence type="ECO:0000256" key="2">
    <source>
        <dbReference type="ARBA" id="ARBA00022448"/>
    </source>
</evidence>
<dbReference type="SUPFAM" id="SSF103473">
    <property type="entry name" value="MFS general substrate transporter"/>
    <property type="match status" value="1"/>
</dbReference>
<dbReference type="PANTHER" id="PTHR42718:SF9">
    <property type="entry name" value="MAJOR FACILITATOR SUPERFAMILY MULTIDRUG TRANSPORTER MFSC"/>
    <property type="match status" value="1"/>
</dbReference>
<dbReference type="InterPro" id="IPR001958">
    <property type="entry name" value="Tet-R_TetA/multi-R_MdtG-like"/>
</dbReference>
<dbReference type="GO" id="GO:0005886">
    <property type="term" value="C:plasma membrane"/>
    <property type="evidence" value="ECO:0007669"/>
    <property type="project" value="UniProtKB-SubCell"/>
</dbReference>
<evidence type="ECO:0000256" key="1">
    <source>
        <dbReference type="ARBA" id="ARBA00004651"/>
    </source>
</evidence>
<dbReference type="GO" id="GO:0022857">
    <property type="term" value="F:transmembrane transporter activity"/>
    <property type="evidence" value="ECO:0007669"/>
    <property type="project" value="InterPro"/>
</dbReference>
<dbReference type="EMBL" id="FNFB01000009">
    <property type="protein sequence ID" value="SDK62080.1"/>
    <property type="molecule type" value="Genomic_DNA"/>
</dbReference>
<accession>A0A1G9DE14</accession>
<feature type="transmembrane region" description="Helical" evidence="6">
    <location>
        <begin position="356"/>
        <end position="376"/>
    </location>
</feature>
<sequence length="415" mass="43222">MSSTTGQSPGETSPTTLTKTSIAIGFAVLCASYMLNAMDRQIFYPLLPEIRTELGFSLEQGGLLATGFTLGLALAGPPAGYLADRLSRKAIILVSVLVYSLGTLAIPLAVGFADMSAYRLVSGIGEGVQATALYAVIGAFFFHRRALAAGVVGVAFGLGVFLGPLVGSELATGWGTWRAPFFVFAAAGLVMSLIIAATVSRTMTEAVTGTGGAPGAVSYEHVPASPYNRNTLGVGIACAVSGLVFYGYLGLYPTFLREALGFAPDQAAFAVSMGGLGAMMALPAGWLGDRMNQARLLMLAMAATAVTAYLMYRVSTTPSEQYLLSFLMGTFASGFLFTNCSTAMQRAVRPEHVGRGAGLFILTYYVAAAFSGLLFARLVGSLGWDGAGLWQLTLLPAVGIAGLLLVDPSKMVVRK</sequence>
<evidence type="ECO:0000256" key="5">
    <source>
        <dbReference type="ARBA" id="ARBA00023136"/>
    </source>
</evidence>
<feature type="transmembrane region" description="Helical" evidence="6">
    <location>
        <begin position="147"/>
        <end position="167"/>
    </location>
</feature>
<keyword evidence="3 6" id="KW-0812">Transmembrane</keyword>
<gene>
    <name evidence="8" type="ORF">SAMN05421874_10995</name>
</gene>
<dbReference type="AlphaFoldDB" id="A0A1G9DE14"/>
<protein>
    <submittedName>
        <fullName evidence="8">Sugar phosphate permease</fullName>
    </submittedName>
</protein>
<dbReference type="Pfam" id="PF07690">
    <property type="entry name" value="MFS_1"/>
    <property type="match status" value="2"/>
</dbReference>
<dbReference type="InterPro" id="IPR020846">
    <property type="entry name" value="MFS_dom"/>
</dbReference>
<evidence type="ECO:0000259" key="7">
    <source>
        <dbReference type="PROSITE" id="PS50850"/>
    </source>
</evidence>
<feature type="transmembrane region" description="Helical" evidence="6">
    <location>
        <begin position="63"/>
        <end position="83"/>
    </location>
</feature>
<keyword evidence="9" id="KW-1185">Reference proteome</keyword>
<feature type="transmembrane region" description="Helical" evidence="6">
    <location>
        <begin position="232"/>
        <end position="255"/>
    </location>
</feature>
<dbReference type="PANTHER" id="PTHR42718">
    <property type="entry name" value="MAJOR FACILITATOR SUPERFAMILY MULTIDRUG TRANSPORTER MFSC"/>
    <property type="match status" value="1"/>
</dbReference>
<keyword evidence="5 6" id="KW-0472">Membrane</keyword>
<feature type="transmembrane region" description="Helical" evidence="6">
    <location>
        <begin position="21"/>
        <end position="43"/>
    </location>
</feature>
<evidence type="ECO:0000256" key="4">
    <source>
        <dbReference type="ARBA" id="ARBA00022989"/>
    </source>
</evidence>
<reference evidence="8 9" key="1">
    <citation type="submission" date="2016-10" db="EMBL/GenBank/DDBJ databases">
        <authorList>
            <person name="de Groot N.N."/>
        </authorList>
    </citation>
    <scope>NUCLEOTIDE SEQUENCE [LARGE SCALE GENOMIC DNA]</scope>
    <source>
        <strain evidence="8 9">CGMCC 4.5681</strain>
    </source>
</reference>
<evidence type="ECO:0000313" key="9">
    <source>
        <dbReference type="Proteomes" id="UP000198683"/>
    </source>
</evidence>
<feature type="transmembrane region" description="Helical" evidence="6">
    <location>
        <begin position="267"/>
        <end position="287"/>
    </location>
</feature>
<feature type="transmembrane region" description="Helical" evidence="6">
    <location>
        <begin position="179"/>
        <end position="199"/>
    </location>
</feature>
<feature type="transmembrane region" description="Helical" evidence="6">
    <location>
        <begin position="118"/>
        <end position="142"/>
    </location>
</feature>
<evidence type="ECO:0000313" key="8">
    <source>
        <dbReference type="EMBL" id="SDK62080.1"/>
    </source>
</evidence>
<feature type="transmembrane region" description="Helical" evidence="6">
    <location>
        <begin position="90"/>
        <end position="112"/>
    </location>
</feature>
<name>A0A1G9DE14_9ACTN</name>
<dbReference type="PROSITE" id="PS50850">
    <property type="entry name" value="MFS"/>
    <property type="match status" value="1"/>
</dbReference>
<proteinExistence type="predicted"/>
<dbReference type="PRINTS" id="PR01035">
    <property type="entry name" value="TCRTETA"/>
</dbReference>
<keyword evidence="2" id="KW-0813">Transport</keyword>
<dbReference type="STRING" id="683260.SAMN05421874_10995"/>
<dbReference type="OrthoDB" id="9810492at2"/>
<dbReference type="RefSeq" id="WP_090765839.1">
    <property type="nucleotide sequence ID" value="NZ_FNFB01000009.1"/>
</dbReference>
<keyword evidence="4 6" id="KW-1133">Transmembrane helix</keyword>
<dbReference type="Proteomes" id="UP000198683">
    <property type="component" value="Unassembled WGS sequence"/>
</dbReference>
<comment type="subcellular location">
    <subcellularLocation>
        <location evidence="1">Cell membrane</location>
        <topology evidence="1">Multi-pass membrane protein</topology>
    </subcellularLocation>
</comment>
<dbReference type="InterPro" id="IPR011701">
    <property type="entry name" value="MFS"/>
</dbReference>
<dbReference type="Gene3D" id="1.20.1250.20">
    <property type="entry name" value="MFS general substrate transporter like domains"/>
    <property type="match status" value="2"/>
</dbReference>
<evidence type="ECO:0000256" key="6">
    <source>
        <dbReference type="SAM" id="Phobius"/>
    </source>
</evidence>
<dbReference type="InterPro" id="IPR036259">
    <property type="entry name" value="MFS_trans_sf"/>
</dbReference>